<sequence>MAEFLRLREIAKEQERLREEEEKRQMESYLRDVDERLQRAIEKQRVLNEERERNAARLGQDILRKKKKQEVLNEEQEQDSNCSIISRKDFWTL</sequence>
<keyword evidence="5" id="KW-1185">Reference proteome</keyword>
<dbReference type="VEuPathDB" id="TrichDB:TVAG_187360"/>
<proteinExistence type="predicted"/>
<dbReference type="InParanoid" id="A2G4B0"/>
<dbReference type="KEGG" id="tva:4745666"/>
<accession>A2G4B0</accession>
<feature type="domain" description="Trichohyalin-plectin-homology" evidence="3">
    <location>
        <begin position="1"/>
        <end position="74"/>
    </location>
</feature>
<evidence type="ECO:0000256" key="1">
    <source>
        <dbReference type="ARBA" id="ARBA00023054"/>
    </source>
</evidence>
<organism evidence="4 5">
    <name type="scientific">Trichomonas vaginalis (strain ATCC PRA-98 / G3)</name>
    <dbReference type="NCBI Taxonomy" id="412133"/>
    <lineage>
        <taxon>Eukaryota</taxon>
        <taxon>Metamonada</taxon>
        <taxon>Parabasalia</taxon>
        <taxon>Trichomonadida</taxon>
        <taxon>Trichomonadidae</taxon>
        <taxon>Trichomonas</taxon>
    </lineage>
</organism>
<dbReference type="EMBL" id="DS114367">
    <property type="protein sequence ID" value="EAX88010.1"/>
    <property type="molecule type" value="Genomic_DNA"/>
</dbReference>
<evidence type="ECO:0000313" key="5">
    <source>
        <dbReference type="Proteomes" id="UP000001542"/>
    </source>
</evidence>
<reference evidence="4" key="1">
    <citation type="submission" date="2006-10" db="EMBL/GenBank/DDBJ databases">
        <authorList>
            <person name="Amadeo P."/>
            <person name="Zhao Q."/>
            <person name="Wortman J."/>
            <person name="Fraser-Liggett C."/>
            <person name="Carlton J."/>
        </authorList>
    </citation>
    <scope>NUCLEOTIDE SEQUENCE</scope>
    <source>
        <strain evidence="4">G3</strain>
    </source>
</reference>
<name>A2G4B0_TRIV3</name>
<dbReference type="RefSeq" id="XP_001300940.1">
    <property type="nucleotide sequence ID" value="XM_001300939.1"/>
</dbReference>
<feature type="coiled-coil region" evidence="2">
    <location>
        <begin position="4"/>
        <end position="50"/>
    </location>
</feature>
<dbReference type="SMR" id="A2G4B0"/>
<dbReference type="Pfam" id="PF13868">
    <property type="entry name" value="TPH"/>
    <property type="match status" value="1"/>
</dbReference>
<evidence type="ECO:0000256" key="2">
    <source>
        <dbReference type="SAM" id="Coils"/>
    </source>
</evidence>
<gene>
    <name evidence="4" type="ORF">TVAG_187360</name>
</gene>
<dbReference type="Proteomes" id="UP000001542">
    <property type="component" value="Unassembled WGS sequence"/>
</dbReference>
<reference evidence="4" key="2">
    <citation type="journal article" date="2007" name="Science">
        <title>Draft genome sequence of the sexually transmitted pathogen Trichomonas vaginalis.</title>
        <authorList>
            <person name="Carlton J.M."/>
            <person name="Hirt R.P."/>
            <person name="Silva J.C."/>
            <person name="Delcher A.L."/>
            <person name="Schatz M."/>
            <person name="Zhao Q."/>
            <person name="Wortman J.R."/>
            <person name="Bidwell S.L."/>
            <person name="Alsmark U.C.M."/>
            <person name="Besteiro S."/>
            <person name="Sicheritz-Ponten T."/>
            <person name="Noel C.J."/>
            <person name="Dacks J.B."/>
            <person name="Foster P.G."/>
            <person name="Simillion C."/>
            <person name="Van de Peer Y."/>
            <person name="Miranda-Saavedra D."/>
            <person name="Barton G.J."/>
            <person name="Westrop G.D."/>
            <person name="Mueller S."/>
            <person name="Dessi D."/>
            <person name="Fiori P.L."/>
            <person name="Ren Q."/>
            <person name="Paulsen I."/>
            <person name="Zhang H."/>
            <person name="Bastida-Corcuera F.D."/>
            <person name="Simoes-Barbosa A."/>
            <person name="Brown M.T."/>
            <person name="Hayes R.D."/>
            <person name="Mukherjee M."/>
            <person name="Okumura C.Y."/>
            <person name="Schneider R."/>
            <person name="Smith A.J."/>
            <person name="Vanacova S."/>
            <person name="Villalvazo M."/>
            <person name="Haas B.J."/>
            <person name="Pertea M."/>
            <person name="Feldblyum T.V."/>
            <person name="Utterback T.R."/>
            <person name="Shu C.L."/>
            <person name="Osoegawa K."/>
            <person name="de Jong P.J."/>
            <person name="Hrdy I."/>
            <person name="Horvathova L."/>
            <person name="Zubacova Z."/>
            <person name="Dolezal P."/>
            <person name="Malik S.B."/>
            <person name="Logsdon J.M. Jr."/>
            <person name="Henze K."/>
            <person name="Gupta A."/>
            <person name="Wang C.C."/>
            <person name="Dunne R.L."/>
            <person name="Upcroft J.A."/>
            <person name="Upcroft P."/>
            <person name="White O."/>
            <person name="Salzberg S.L."/>
            <person name="Tang P."/>
            <person name="Chiu C.-H."/>
            <person name="Lee Y.-S."/>
            <person name="Embley T.M."/>
            <person name="Coombs G.H."/>
            <person name="Mottram J.C."/>
            <person name="Tachezy J."/>
            <person name="Fraser-Liggett C.M."/>
            <person name="Johnson P.J."/>
        </authorList>
    </citation>
    <scope>NUCLEOTIDE SEQUENCE [LARGE SCALE GENOMIC DNA]</scope>
    <source>
        <strain evidence="4">G3</strain>
    </source>
</reference>
<dbReference type="VEuPathDB" id="TrichDB:TVAGG3_0542690"/>
<protein>
    <recommendedName>
        <fullName evidence="3">Trichohyalin-plectin-homology domain-containing protein</fullName>
    </recommendedName>
</protein>
<dbReference type="AlphaFoldDB" id="A2G4B0"/>
<evidence type="ECO:0000313" key="4">
    <source>
        <dbReference type="EMBL" id="EAX88010.1"/>
    </source>
</evidence>
<evidence type="ECO:0000259" key="3">
    <source>
        <dbReference type="Pfam" id="PF13868"/>
    </source>
</evidence>
<dbReference type="InterPro" id="IPR043597">
    <property type="entry name" value="TPH_dom"/>
</dbReference>
<keyword evidence="1 2" id="KW-0175">Coiled coil</keyword>